<name>A0A840YTL3_9SPHN</name>
<dbReference type="AlphaFoldDB" id="A0A840YTL3"/>
<comment type="caution">
    <text evidence="1">The sequence shown here is derived from an EMBL/GenBank/DDBJ whole genome shotgun (WGS) entry which is preliminary data.</text>
</comment>
<dbReference type="Proteomes" id="UP000527143">
    <property type="component" value="Unassembled WGS sequence"/>
</dbReference>
<reference evidence="1 2" key="1">
    <citation type="submission" date="2020-08" db="EMBL/GenBank/DDBJ databases">
        <title>Genomic Encyclopedia of Type Strains, Phase IV (KMG-IV): sequencing the most valuable type-strain genomes for metagenomic binning, comparative biology and taxonomic classification.</title>
        <authorList>
            <person name="Goeker M."/>
        </authorList>
    </citation>
    <scope>NUCLEOTIDE SEQUENCE [LARGE SCALE GENOMIC DNA]</scope>
    <source>
        <strain evidence="1 2">DSM 26736</strain>
    </source>
</reference>
<sequence>MTDKSTNWRHYEARQSGGCTVFDAGNERLVDYDMGIVETGRTRVFAGYFFRVTLADDDKIVAEDGASMIAALWRLARNLSARGLRLRCAGMSGEWRESGLSQNTGWGYFGPHQQPMHIMDDMPEDGADEALDRAIREAVDAMNIGLV</sequence>
<evidence type="ECO:0000313" key="2">
    <source>
        <dbReference type="Proteomes" id="UP000527143"/>
    </source>
</evidence>
<organism evidence="1 2">
    <name type="scientific">Sphingomonas xinjiangensis</name>
    <dbReference type="NCBI Taxonomy" id="643568"/>
    <lineage>
        <taxon>Bacteria</taxon>
        <taxon>Pseudomonadati</taxon>
        <taxon>Pseudomonadota</taxon>
        <taxon>Alphaproteobacteria</taxon>
        <taxon>Sphingomonadales</taxon>
        <taxon>Sphingomonadaceae</taxon>
        <taxon>Sphingomonas</taxon>
    </lineage>
</organism>
<evidence type="ECO:0000313" key="1">
    <source>
        <dbReference type="EMBL" id="MBB5712977.1"/>
    </source>
</evidence>
<gene>
    <name evidence="1" type="ORF">FHT02_004239</name>
</gene>
<dbReference type="RefSeq" id="WP_184091906.1">
    <property type="nucleotide sequence ID" value="NZ_JACIJF010000033.1"/>
</dbReference>
<protein>
    <submittedName>
        <fullName evidence="1">Uncharacterized protein</fullName>
    </submittedName>
</protein>
<keyword evidence="2" id="KW-1185">Reference proteome</keyword>
<proteinExistence type="predicted"/>
<dbReference type="EMBL" id="JACIJF010000033">
    <property type="protein sequence ID" value="MBB5712977.1"/>
    <property type="molecule type" value="Genomic_DNA"/>
</dbReference>
<accession>A0A840YTL3</accession>